<evidence type="ECO:0000313" key="6">
    <source>
        <dbReference type="Proteomes" id="UP000756530"/>
    </source>
</evidence>
<evidence type="ECO:0000256" key="3">
    <source>
        <dbReference type="SAM" id="SignalP"/>
    </source>
</evidence>
<comment type="caution">
    <text evidence="5">The sequence shown here is derived from an EMBL/GenBank/DDBJ whole genome shotgun (WGS) entry which is preliminary data.</text>
</comment>
<dbReference type="Pfam" id="PF04536">
    <property type="entry name" value="TPM_phosphatase"/>
    <property type="match status" value="1"/>
</dbReference>
<sequence>MTHRLLALVLLCLPGWAVAQDGGAAWPIYESTFVNDYANLLPDDVETRITRSLEVLREDTGVEATVLTLPTRQGYTPTGTMEEFATGLFNHWGIGDASRNDGILIMVLRNDRQMRIELGSGYPSGFNREAQDIIDRVFLPDFRNDNYADGIEDGTDAVISRIARVHAEGGAPPESSSTDPVGVGVGATLGIFGVIAAVFAIFWHRIRDRFSRCPQCGERGIHTTRQTLQRATRSRKGHGQKTTDCPHCGYHSTAPFVIPLVTSSSSSGGSFGGGSSSGGGASGSW</sequence>
<dbReference type="PANTHER" id="PTHR30373">
    <property type="entry name" value="UPF0603 PROTEIN YGCG"/>
    <property type="match status" value="1"/>
</dbReference>
<keyword evidence="2" id="KW-0472">Membrane</keyword>
<dbReference type="InterPro" id="IPR007621">
    <property type="entry name" value="TPM_dom"/>
</dbReference>
<keyword evidence="2" id="KW-1133">Transmembrane helix</keyword>
<feature type="transmembrane region" description="Helical" evidence="2">
    <location>
        <begin position="181"/>
        <end position="203"/>
    </location>
</feature>
<proteinExistence type="predicted"/>
<dbReference type="PANTHER" id="PTHR30373:SF2">
    <property type="entry name" value="UPF0603 PROTEIN YGCG"/>
    <property type="match status" value="1"/>
</dbReference>
<name>A0ABS6T2T5_9RHOB</name>
<feature type="compositionally biased region" description="Gly residues" evidence="1">
    <location>
        <begin position="269"/>
        <end position="285"/>
    </location>
</feature>
<keyword evidence="6" id="KW-1185">Reference proteome</keyword>
<evidence type="ECO:0000259" key="4">
    <source>
        <dbReference type="Pfam" id="PF04536"/>
    </source>
</evidence>
<evidence type="ECO:0000256" key="2">
    <source>
        <dbReference type="SAM" id="Phobius"/>
    </source>
</evidence>
<organism evidence="5 6">
    <name type="scientific">Maritimibacter dapengensis</name>
    <dbReference type="NCBI Taxonomy" id="2836868"/>
    <lineage>
        <taxon>Bacteria</taxon>
        <taxon>Pseudomonadati</taxon>
        <taxon>Pseudomonadota</taxon>
        <taxon>Alphaproteobacteria</taxon>
        <taxon>Rhodobacterales</taxon>
        <taxon>Roseobacteraceae</taxon>
        <taxon>Maritimibacter</taxon>
    </lineage>
</organism>
<protein>
    <submittedName>
        <fullName evidence="5">TPM domain-containing protein</fullName>
    </submittedName>
</protein>
<feature type="domain" description="TPM" evidence="4">
    <location>
        <begin position="34"/>
        <end position="159"/>
    </location>
</feature>
<feature type="region of interest" description="Disordered" evidence="1">
    <location>
        <begin position="266"/>
        <end position="285"/>
    </location>
</feature>
<keyword evidence="3" id="KW-0732">Signal</keyword>
<evidence type="ECO:0000313" key="5">
    <source>
        <dbReference type="EMBL" id="MBV7379566.1"/>
    </source>
</evidence>
<reference evidence="5 6" key="1">
    <citation type="submission" date="2021-05" db="EMBL/GenBank/DDBJ databases">
        <title>Culturable bacteria isolated from Daya Bay.</title>
        <authorList>
            <person name="Zheng W."/>
            <person name="Yu S."/>
            <person name="Huang Y."/>
        </authorList>
    </citation>
    <scope>NUCLEOTIDE SEQUENCE [LARGE SCALE GENOMIC DNA]</scope>
    <source>
        <strain evidence="5 6">DP4N28-5</strain>
    </source>
</reference>
<feature type="signal peptide" evidence="3">
    <location>
        <begin position="1"/>
        <end position="19"/>
    </location>
</feature>
<accession>A0ABS6T2T5</accession>
<dbReference type="RefSeq" id="WP_218392687.1">
    <property type="nucleotide sequence ID" value="NZ_JAHUZE010000002.1"/>
</dbReference>
<evidence type="ECO:0000256" key="1">
    <source>
        <dbReference type="SAM" id="MobiDB-lite"/>
    </source>
</evidence>
<gene>
    <name evidence="5" type="ORF">KJP28_11565</name>
</gene>
<keyword evidence="2" id="KW-0812">Transmembrane</keyword>
<dbReference type="Proteomes" id="UP000756530">
    <property type="component" value="Unassembled WGS sequence"/>
</dbReference>
<feature type="chain" id="PRO_5046386607" evidence="3">
    <location>
        <begin position="20"/>
        <end position="285"/>
    </location>
</feature>
<dbReference type="EMBL" id="JAHUZE010000002">
    <property type="protein sequence ID" value="MBV7379566.1"/>
    <property type="molecule type" value="Genomic_DNA"/>
</dbReference>